<dbReference type="InterPro" id="IPR045032">
    <property type="entry name" value="PEL"/>
</dbReference>
<dbReference type="PROSITE" id="PS51164">
    <property type="entry name" value="CBM1_2"/>
    <property type="match status" value="1"/>
</dbReference>
<keyword evidence="9" id="KW-0119">Carbohydrate metabolism</keyword>
<sequence>MRFATSALLTAAAATSAAAQSVVGTAYGFATGVTGGGSATAVTPSSASELASLLSDDTARTIIIDKEYDFTGETATDSGCDRKSCSADNGGQLYLGTLSCGGSDNVAVSSITYDVAGTEPLSVGSNKSILGVNGKGVLKGKGLSLKSGASNVIIQGIEITDLNPGIVWGGDALEFKGKNDGVWVDHNKFSLVGRMFIVTHYDATRLTVSNNEFDGTTTTSASCNSMHYWTAMFYGDGDQVTLDKNYFHNVSGRAPKLGEPSVKGTFQAVNNYFSNMQGHAFDAYDGATALIEGNVFDNVKTPFTDQAATVSTLFSADSSSASSCSSALGRACVANSASNGSGDLPSLSSTSSLSSFKSTYLVDPIAVDQVASHVQSNAGPSNLGSSSGGSDSGDDSTPVSSSVAVSSSVPTATTLSSVAVSSSVPTATTVSSVPSATSAPTATASPAQTSAPVSGGDSDDNCSDDGSSGSEDDTSGSDDTTEIAPYGQCGGQGFTGTGKCASGTSCVSHNEWYSQCLSSSARRRKRALVMKPIF</sequence>
<feature type="compositionally biased region" description="Low complexity" evidence="10">
    <location>
        <begin position="376"/>
        <end position="385"/>
    </location>
</feature>
<evidence type="ECO:0000259" key="12">
    <source>
        <dbReference type="PROSITE" id="PS51164"/>
    </source>
</evidence>
<dbReference type="SMART" id="SM00656">
    <property type="entry name" value="Amb_all"/>
    <property type="match status" value="1"/>
</dbReference>
<keyword evidence="9" id="KW-0624">Polysaccharide degradation</keyword>
<comment type="similarity">
    <text evidence="1 9">Belongs to the polysaccharide lyase 1 family.</text>
</comment>
<dbReference type="Gene3D" id="2.160.20.10">
    <property type="entry name" value="Single-stranded right-handed beta-helix, Pectin lyase-like"/>
    <property type="match status" value="1"/>
</dbReference>
<dbReference type="GO" id="GO:0047490">
    <property type="term" value="F:pectin lyase activity"/>
    <property type="evidence" value="ECO:0007669"/>
    <property type="project" value="UniProtKB-EC"/>
</dbReference>
<dbReference type="PROSITE" id="PS00562">
    <property type="entry name" value="CBM1_1"/>
    <property type="match status" value="1"/>
</dbReference>
<keyword evidence="9" id="KW-0964">Secreted</keyword>
<feature type="region of interest" description="Disordered" evidence="10">
    <location>
        <begin position="376"/>
        <end position="486"/>
    </location>
</feature>
<dbReference type="InterPro" id="IPR011050">
    <property type="entry name" value="Pectin_lyase_fold/virulence"/>
</dbReference>
<feature type="domain" description="CBM1" evidence="12">
    <location>
        <begin position="481"/>
        <end position="517"/>
    </location>
</feature>
<feature type="compositionally biased region" description="Low complexity" evidence="10">
    <location>
        <begin position="392"/>
        <end position="456"/>
    </location>
</feature>
<dbReference type="Proteomes" id="UP000775872">
    <property type="component" value="Unassembled WGS sequence"/>
</dbReference>
<dbReference type="Pfam" id="PF00544">
    <property type="entry name" value="Pectate_lyase_4"/>
    <property type="match status" value="1"/>
</dbReference>
<comment type="subcellular location">
    <subcellularLocation>
        <location evidence="9">Secreted</location>
    </subcellularLocation>
</comment>
<organism evidence="13 14">
    <name type="scientific">Clonostachys solani</name>
    <dbReference type="NCBI Taxonomy" id="160281"/>
    <lineage>
        <taxon>Eukaryota</taxon>
        <taxon>Fungi</taxon>
        <taxon>Dikarya</taxon>
        <taxon>Ascomycota</taxon>
        <taxon>Pezizomycotina</taxon>
        <taxon>Sordariomycetes</taxon>
        <taxon>Hypocreomycetidae</taxon>
        <taxon>Hypocreales</taxon>
        <taxon>Bionectriaceae</taxon>
        <taxon>Clonostachys</taxon>
    </lineage>
</organism>
<feature type="compositionally biased region" description="Acidic residues" evidence="10">
    <location>
        <begin position="470"/>
        <end position="481"/>
    </location>
</feature>
<dbReference type="SUPFAM" id="SSF51126">
    <property type="entry name" value="Pectin lyase-like"/>
    <property type="match status" value="1"/>
</dbReference>
<keyword evidence="3" id="KW-1015">Disulfide bond</keyword>
<evidence type="ECO:0000256" key="8">
    <source>
        <dbReference type="ARBA" id="ARBA00039082"/>
    </source>
</evidence>
<evidence type="ECO:0000313" key="14">
    <source>
        <dbReference type="Proteomes" id="UP000775872"/>
    </source>
</evidence>
<evidence type="ECO:0000256" key="9">
    <source>
        <dbReference type="RuleBase" id="RU361173"/>
    </source>
</evidence>
<evidence type="ECO:0000256" key="4">
    <source>
        <dbReference type="ARBA" id="ARBA00023180"/>
    </source>
</evidence>
<evidence type="ECO:0000256" key="2">
    <source>
        <dbReference type="ARBA" id="ARBA00022729"/>
    </source>
</evidence>
<dbReference type="InterPro" id="IPR012334">
    <property type="entry name" value="Pectin_lyas_fold"/>
</dbReference>
<dbReference type="Pfam" id="PF00734">
    <property type="entry name" value="CBM_1"/>
    <property type="match status" value="1"/>
</dbReference>
<evidence type="ECO:0000256" key="11">
    <source>
        <dbReference type="SAM" id="SignalP"/>
    </source>
</evidence>
<evidence type="ECO:0000256" key="5">
    <source>
        <dbReference type="ARBA" id="ARBA00023239"/>
    </source>
</evidence>
<feature type="signal peptide" evidence="11">
    <location>
        <begin position="1"/>
        <end position="19"/>
    </location>
</feature>
<comment type="function">
    <text evidence="7">Pectinolytic enzymes consist of four classes of enzymes: pectin lyase, polygalacturonase, pectin methylesterase and rhamnogalacturonase. Among pectinolytic enzymes, pectin lyase is the most important in depolymerization of pectin, since it cleaves internal glycosidic bonds of highly methylated pectins.</text>
</comment>
<evidence type="ECO:0000313" key="13">
    <source>
        <dbReference type="EMBL" id="CAH0057819.1"/>
    </source>
</evidence>
<dbReference type="PANTHER" id="PTHR31683">
    <property type="entry name" value="PECTATE LYASE 18-RELATED"/>
    <property type="match status" value="1"/>
</dbReference>
<dbReference type="GO" id="GO:0030570">
    <property type="term" value="F:pectate lyase activity"/>
    <property type="evidence" value="ECO:0007669"/>
    <property type="project" value="InterPro"/>
</dbReference>
<accession>A0A9P0ER18</accession>
<keyword evidence="14" id="KW-1185">Reference proteome</keyword>
<dbReference type="GO" id="GO:0005576">
    <property type="term" value="C:extracellular region"/>
    <property type="evidence" value="ECO:0007669"/>
    <property type="project" value="UniProtKB-SubCell"/>
</dbReference>
<name>A0A9P0ER18_9HYPO</name>
<gene>
    <name evidence="13" type="ORF">CSOL1703_00007610</name>
</gene>
<keyword evidence="2 11" id="KW-0732">Signal</keyword>
<dbReference type="InterPro" id="IPR035971">
    <property type="entry name" value="CBD_sf"/>
</dbReference>
<dbReference type="GO" id="GO:0030248">
    <property type="term" value="F:cellulose binding"/>
    <property type="evidence" value="ECO:0007669"/>
    <property type="project" value="InterPro"/>
</dbReference>
<dbReference type="SMART" id="SM00236">
    <property type="entry name" value="fCBD"/>
    <property type="match status" value="1"/>
</dbReference>
<dbReference type="SUPFAM" id="SSF57180">
    <property type="entry name" value="Cellulose-binding domain"/>
    <property type="match status" value="1"/>
</dbReference>
<evidence type="ECO:0000256" key="1">
    <source>
        <dbReference type="ARBA" id="ARBA00010980"/>
    </source>
</evidence>
<protein>
    <recommendedName>
        <fullName evidence="8">pectin lyase</fullName>
        <ecNumber evidence="8">4.2.2.10</ecNumber>
    </recommendedName>
</protein>
<dbReference type="InterPro" id="IPR000254">
    <property type="entry name" value="CBD"/>
</dbReference>
<proteinExistence type="inferred from homology"/>
<evidence type="ECO:0000256" key="10">
    <source>
        <dbReference type="SAM" id="MobiDB-lite"/>
    </source>
</evidence>
<dbReference type="EMBL" id="CABFOC020000074">
    <property type="protein sequence ID" value="CAH0057819.1"/>
    <property type="molecule type" value="Genomic_DNA"/>
</dbReference>
<dbReference type="OrthoDB" id="1637350at2759"/>
<evidence type="ECO:0000256" key="3">
    <source>
        <dbReference type="ARBA" id="ARBA00023157"/>
    </source>
</evidence>
<feature type="chain" id="PRO_5040205617" description="pectin lyase" evidence="11">
    <location>
        <begin position="20"/>
        <end position="534"/>
    </location>
</feature>
<comment type="caution">
    <text evidence="13">The sequence shown here is derived from an EMBL/GenBank/DDBJ whole genome shotgun (WGS) entry which is preliminary data.</text>
</comment>
<evidence type="ECO:0000256" key="6">
    <source>
        <dbReference type="ARBA" id="ARBA00036818"/>
    </source>
</evidence>
<dbReference type="GO" id="GO:0000272">
    <property type="term" value="P:polysaccharide catabolic process"/>
    <property type="evidence" value="ECO:0007669"/>
    <property type="project" value="UniProtKB-KW"/>
</dbReference>
<comment type="catalytic activity">
    <reaction evidence="6">
        <text>Eliminative cleavage of (1-&gt;4)-alpha-D-galacturonan methyl ester to give oligosaccharides with 4-deoxy-6-O-methyl-alpha-D-galact-4-enuronosyl groups at their non-reducing ends.</text>
        <dbReference type="EC" id="4.2.2.10"/>
    </reaction>
</comment>
<dbReference type="PANTHER" id="PTHR31683:SF67">
    <property type="entry name" value="PECTIN LYASE F-RELATED"/>
    <property type="match status" value="1"/>
</dbReference>
<dbReference type="InterPro" id="IPR002022">
    <property type="entry name" value="Pec_lyase"/>
</dbReference>
<keyword evidence="5 9" id="KW-0456">Lyase</keyword>
<reference evidence="13" key="1">
    <citation type="submission" date="2021-10" db="EMBL/GenBank/DDBJ databases">
        <authorList>
            <person name="Piombo E."/>
        </authorList>
    </citation>
    <scope>NUCLEOTIDE SEQUENCE</scope>
</reference>
<evidence type="ECO:0000256" key="7">
    <source>
        <dbReference type="ARBA" id="ARBA00037631"/>
    </source>
</evidence>
<dbReference type="EC" id="4.2.2.10" evidence="8"/>
<dbReference type="AlphaFoldDB" id="A0A9P0ER18"/>
<keyword evidence="4" id="KW-0325">Glycoprotein</keyword>